<dbReference type="InterPro" id="IPR036116">
    <property type="entry name" value="FN3_sf"/>
</dbReference>
<dbReference type="Pfam" id="PF19077">
    <property type="entry name" value="Big_13"/>
    <property type="match status" value="2"/>
</dbReference>
<evidence type="ECO:0000313" key="4">
    <source>
        <dbReference type="EMBL" id="RAK65999.1"/>
    </source>
</evidence>
<evidence type="ECO:0000256" key="2">
    <source>
        <dbReference type="SAM" id="SignalP"/>
    </source>
</evidence>
<dbReference type="SMART" id="SM00060">
    <property type="entry name" value="FN3"/>
    <property type="match status" value="2"/>
</dbReference>
<dbReference type="SUPFAM" id="SSF49265">
    <property type="entry name" value="Fibronectin type III"/>
    <property type="match status" value="1"/>
</dbReference>
<gene>
    <name evidence="4" type="ORF">DLM85_14940</name>
</gene>
<reference evidence="5" key="1">
    <citation type="submission" date="2018-05" db="EMBL/GenBank/DDBJ databases">
        <authorList>
            <person name="Nie L."/>
        </authorList>
    </citation>
    <scope>NUCLEOTIDE SEQUENCE [LARGE SCALE GENOMIC DNA]</scope>
    <source>
        <strain evidence="5">NL</strain>
    </source>
</reference>
<proteinExistence type="predicted"/>
<dbReference type="InterPro" id="IPR024079">
    <property type="entry name" value="MetalloPept_cat_dom_sf"/>
</dbReference>
<evidence type="ECO:0000259" key="3">
    <source>
        <dbReference type="PROSITE" id="PS50853"/>
    </source>
</evidence>
<dbReference type="OrthoDB" id="2582440at2"/>
<feature type="compositionally biased region" description="Polar residues" evidence="1">
    <location>
        <begin position="1641"/>
        <end position="1658"/>
    </location>
</feature>
<dbReference type="PROSITE" id="PS50853">
    <property type="entry name" value="FN3"/>
    <property type="match status" value="2"/>
</dbReference>
<dbReference type="InterPro" id="IPR026444">
    <property type="entry name" value="Secre_tail"/>
</dbReference>
<dbReference type="NCBIfam" id="NF033510">
    <property type="entry name" value="Ca_tandemer"/>
    <property type="match status" value="2"/>
</dbReference>
<name>A0A328BHD2_9BACT</name>
<dbReference type="SUPFAM" id="SSF55486">
    <property type="entry name" value="Metalloproteases ('zincins'), catalytic domain"/>
    <property type="match status" value="1"/>
</dbReference>
<dbReference type="InterPro" id="IPR044016">
    <property type="entry name" value="Big_13"/>
</dbReference>
<keyword evidence="5" id="KW-1185">Reference proteome</keyword>
<protein>
    <recommendedName>
        <fullName evidence="3">Fibronectin type-III domain-containing protein</fullName>
    </recommendedName>
</protein>
<evidence type="ECO:0000256" key="1">
    <source>
        <dbReference type="SAM" id="MobiDB-lite"/>
    </source>
</evidence>
<dbReference type="NCBIfam" id="TIGR04183">
    <property type="entry name" value="Por_Secre_tail"/>
    <property type="match status" value="1"/>
</dbReference>
<dbReference type="InterPro" id="IPR056600">
    <property type="entry name" value="GBD_T9SS_assoc"/>
</dbReference>
<dbReference type="Gene3D" id="2.60.40.10">
    <property type="entry name" value="Immunoglobulins"/>
    <property type="match status" value="2"/>
</dbReference>
<dbReference type="Proteomes" id="UP000248553">
    <property type="component" value="Unassembled WGS sequence"/>
</dbReference>
<dbReference type="Pfam" id="PF13583">
    <property type="entry name" value="Reprolysin_4"/>
    <property type="match status" value="1"/>
</dbReference>
<feature type="domain" description="Fibronectin type-III" evidence="3">
    <location>
        <begin position="761"/>
        <end position="845"/>
    </location>
</feature>
<keyword evidence="2" id="KW-0732">Signal</keyword>
<dbReference type="Gene3D" id="2.60.40.1800">
    <property type="match status" value="3"/>
</dbReference>
<evidence type="ECO:0000313" key="5">
    <source>
        <dbReference type="Proteomes" id="UP000248553"/>
    </source>
</evidence>
<feature type="domain" description="Fibronectin type-III" evidence="3">
    <location>
        <begin position="674"/>
        <end position="757"/>
    </location>
</feature>
<accession>A0A328BHD2</accession>
<dbReference type="CDD" id="cd00063">
    <property type="entry name" value="FN3"/>
    <property type="match status" value="1"/>
</dbReference>
<dbReference type="RefSeq" id="WP_111478909.1">
    <property type="nucleotide sequence ID" value="NZ_QHKM01000004.1"/>
</dbReference>
<feature type="region of interest" description="Disordered" evidence="1">
    <location>
        <begin position="1641"/>
        <end position="1661"/>
    </location>
</feature>
<dbReference type="EMBL" id="QHKM01000004">
    <property type="protein sequence ID" value="RAK65999.1"/>
    <property type="molecule type" value="Genomic_DNA"/>
</dbReference>
<comment type="caution">
    <text evidence="4">The sequence shown here is derived from an EMBL/GenBank/DDBJ whole genome shotgun (WGS) entry which is preliminary data.</text>
</comment>
<dbReference type="Pfam" id="PF23759">
    <property type="entry name" value="GBD_T9SS_assoc"/>
    <property type="match status" value="1"/>
</dbReference>
<organism evidence="4 5">
    <name type="scientific">Hymenobacter edaphi</name>
    <dbReference type="NCBI Taxonomy" id="2211146"/>
    <lineage>
        <taxon>Bacteria</taxon>
        <taxon>Pseudomonadati</taxon>
        <taxon>Bacteroidota</taxon>
        <taxon>Cytophagia</taxon>
        <taxon>Cytophagales</taxon>
        <taxon>Hymenobacteraceae</taxon>
        <taxon>Hymenobacter</taxon>
    </lineage>
</organism>
<dbReference type="GO" id="GO:0008237">
    <property type="term" value="F:metallopeptidase activity"/>
    <property type="evidence" value="ECO:0007669"/>
    <property type="project" value="InterPro"/>
</dbReference>
<dbReference type="Pfam" id="PF00041">
    <property type="entry name" value="fn3"/>
    <property type="match status" value="2"/>
</dbReference>
<feature type="signal peptide" evidence="2">
    <location>
        <begin position="1"/>
        <end position="25"/>
    </location>
</feature>
<feature type="chain" id="PRO_5016259810" description="Fibronectin type-III domain-containing protein" evidence="2">
    <location>
        <begin position="26"/>
        <end position="1892"/>
    </location>
</feature>
<dbReference type="InterPro" id="IPR013783">
    <property type="entry name" value="Ig-like_fold"/>
</dbReference>
<dbReference type="Gene3D" id="3.40.390.10">
    <property type="entry name" value="Collagenase (Catalytic Domain)"/>
    <property type="match status" value="1"/>
</dbReference>
<sequence>MYKLYFRAAACCVALGVALTGGAQAQRRAAAYFQDDATAGRSALGAALQHSRPLTLNVAGLRAALATAPAETQPGAAPLTLALPLPDGTTGRFAVTETAVMAPALAAQFPQIKTYRGVGLDEAAATVRLDMTPQGFHAQILSPTAGTIYIDPATRGDQQHVLSFFRRDMNRAAAGAVPVCQFQPTAAELAASQMRRIAAGGSQHRTLIATGPTLRTYRLAVAATGEYTTFHGGTVALAQAAIVTTVNRVVGVYEKELAVRLQLVGTNSQIIYTNTGSDPYTNGNPNAMIGEAQSNITTVIGTNNFDIGHVFGTNSGGLAGLGVVCNASNKARGVTGSSAPVADAFDIDYVAHEMGHQFGGNHTFNSATGPNCGANNGNPSTAFEPGSGSTIMAYAGICAPDNLQNNSDPYFHTGSFQEIATFIASTSCGTSTATGNTAPVVTIPASRTLPIGTPFRLTASATDANNDALTYCWEEMDLGPYATLTAAQAANSNVPLFRSFLPVSSPTRYFPRLSDIISNTSSTSERLPTVTRTLSFRCTARDQHSGPAGVIGGVNYSANLNLSVTSAAGPFLVTAPNTALTWTGGSTQTVTWIVAGTSANGVNCATVNILLSTDGGLTYPTALASGVANDGSQAVTVPSVATTTARIMVAAADNYFFDISNTNFTITAPAACNAPTDLSVGSVTQTTAAVSFTASASATGYTVTTTPASTTQTVAGGPVTLSGLTPGTAYTVSIVSNCAGGTTSTAATASFSTTAPPPCNAPTNLAASSITASSAVVSFTPNGTSSSYTVTTFPATTTQTVTASPVTLTGLTGATSYTVSIVGNCANGVTSAPGTLTFATRVPNDECATAINLASAVSCSTTTGTVTGATQSQAPSSCSGATSASALDVWYSFTATGPTHTVTTNSAFDGVLQVFSGSCGSLASLGCRDLNFSGGETLTVNGLTAGTRYYIRYYPYDTAPADGSFTICVTGAVAPTAAPVVLTPANGSLTNNNRPPVTGTAPTSTTVTVYVDGSSIGSTTADASGNWTLTPAASLADGSHTVYATAAVGGNVSANSNTNTFTVDTTPPAAPVVVVPANGSLTNNPTPLYGGSAEAGTTITVVVDGTPVGTATAVPGGTWGLAQPTALANGSHTVKARAADAAGNSSVDSNTNTFIVDTTAPTATLSSAAGASGGSTTTTPLPFAVTFSESVTGFAASGISVTNGTVTSGPTGSGSGPYTFAVTPTTAGTATTVQIGANAAQDAAGNGNAASASYSLTYLAPATATTWTGAANTDWYTAGNWTAGVPTALLDATVPASAPRMPLIGSGTATARGLSLNSGATLSQTGGTLDVRGNLTNNGTFQPSGGTVVLGTTTTANILGSSGTRFWNLTVGANGAQSSTSASTAVRGLLTLNGNFVTQGNPLTLVSDATATAMVVNTGSNVVTGNLTVQRYIVPALNPNRGYRHVSAPVGTATVSSLTTAGFSPVVNPAYNASATPATVSPFPTVFGYDQSRLATTSNNLSTFDKGWYSPSAGNDPLSVGQGYTVNLAADQTLSFTGPQNNGTVPLALSRNSGATAASAGLHLVGNPYPSPLDWSLVTAADRPNVDGVIYVFASNNPANPYTGSYGFYQGGFGNISPVLPLGQGFFVRVAAGQTAGTLTLRNSHRPTSYSNPTYQRTTETRPAAHLTLRPAGSPTGDDVFVYFEQGATDGFDARYDAEKLPNPSGLNLSTSLSATQRLCIDGRPPLGTSPLVVPLAVGVPAVGSYTLSAAELLNLAAVPTYLRDLQTGALIDLAQQPSYSFTVSNAAALITGRFELVFSPQRPLATAAAHTLQLSVWPNPVAGQAQLNLTLSKAAPAATATLRDVVGRTVATQAFSGAGTSLPTAGLAKGTYLLSVTVPGQATVTRRVVVE</sequence>
<dbReference type="InterPro" id="IPR003961">
    <property type="entry name" value="FN3_dom"/>
</dbReference>